<evidence type="ECO:0000313" key="2">
    <source>
        <dbReference type="Proteomes" id="UP000769157"/>
    </source>
</evidence>
<comment type="caution">
    <text evidence="1">The sequence shown here is derived from an EMBL/GenBank/DDBJ whole genome shotgun (WGS) entry which is preliminary data.</text>
</comment>
<sequence>MLGLDSSLLWLHTKCGRWWLRLETILGAAETSGLALKLREVLEARRLAKESLAWSLCALGVWNCHANCVHKAADLIFHFQRQLPYAWDFDVLIFLARGGHQRRSETCWLSLQWLLSRLWLPARLCASTGSKRSLWLESGFLCTQCLESCLLVRKRLKSSLLGNHGRLISGLLSGNWLDSVLVSRLVTGLVVRTLESLLESLLPGLLLLLLLLLELAVPLWSLLIPSSSLGLKSISGLLGLQRRLHELLLLTRSRLLLGIGPVIVTGGLRISTTKLLLAVVWIHVFQ</sequence>
<dbReference type="Proteomes" id="UP000769157">
    <property type="component" value="Unassembled WGS sequence"/>
</dbReference>
<name>A0A9P8T348_9ASCO</name>
<accession>A0A9P8T348</accession>
<dbReference type="AlphaFoldDB" id="A0A9P8T348"/>
<gene>
    <name evidence="1" type="ORF">OGAPHI_005036</name>
</gene>
<protein>
    <submittedName>
        <fullName evidence="1">Uncharacterized protein</fullName>
    </submittedName>
</protein>
<keyword evidence="2" id="KW-1185">Reference proteome</keyword>
<reference evidence="1" key="1">
    <citation type="journal article" date="2021" name="Open Biol.">
        <title>Shared evolutionary footprints suggest mitochondrial oxidative damage underlies multiple complex I losses in fungi.</title>
        <authorList>
            <person name="Schikora-Tamarit M.A."/>
            <person name="Marcet-Houben M."/>
            <person name="Nosek J."/>
            <person name="Gabaldon T."/>
        </authorList>
    </citation>
    <scope>NUCLEOTIDE SEQUENCE</scope>
    <source>
        <strain evidence="1">CBS6075</strain>
    </source>
</reference>
<dbReference type="RefSeq" id="XP_046059971.1">
    <property type="nucleotide sequence ID" value="XM_046206179.1"/>
</dbReference>
<dbReference type="GeneID" id="70237000"/>
<organism evidence="1 2">
    <name type="scientific">Ogataea philodendri</name>
    <dbReference type="NCBI Taxonomy" id="1378263"/>
    <lineage>
        <taxon>Eukaryota</taxon>
        <taxon>Fungi</taxon>
        <taxon>Dikarya</taxon>
        <taxon>Ascomycota</taxon>
        <taxon>Saccharomycotina</taxon>
        <taxon>Pichiomycetes</taxon>
        <taxon>Pichiales</taxon>
        <taxon>Pichiaceae</taxon>
        <taxon>Ogataea</taxon>
    </lineage>
</organism>
<dbReference type="EMBL" id="JAEUBE010000366">
    <property type="protein sequence ID" value="KAH3663635.1"/>
    <property type="molecule type" value="Genomic_DNA"/>
</dbReference>
<reference evidence="1" key="2">
    <citation type="submission" date="2021-01" db="EMBL/GenBank/DDBJ databases">
        <authorList>
            <person name="Schikora-Tamarit M.A."/>
        </authorList>
    </citation>
    <scope>NUCLEOTIDE SEQUENCE</scope>
    <source>
        <strain evidence="1">CBS6075</strain>
    </source>
</reference>
<proteinExistence type="predicted"/>
<evidence type="ECO:0000313" key="1">
    <source>
        <dbReference type="EMBL" id="KAH3663635.1"/>
    </source>
</evidence>